<evidence type="ECO:0000313" key="11">
    <source>
        <dbReference type="Proteomes" id="UP000078437"/>
    </source>
</evidence>
<organism evidence="10 11">
    <name type="scientific">Agromyces aureus</name>
    <dbReference type="NCBI Taxonomy" id="453304"/>
    <lineage>
        <taxon>Bacteria</taxon>
        <taxon>Bacillati</taxon>
        <taxon>Actinomycetota</taxon>
        <taxon>Actinomycetes</taxon>
        <taxon>Micrococcales</taxon>
        <taxon>Microbacteriaceae</taxon>
        <taxon>Agromyces</taxon>
    </lineage>
</organism>
<dbReference type="KEGG" id="agy:ATC03_16890"/>
<dbReference type="AlphaFoldDB" id="A0A191WIU6"/>
<evidence type="ECO:0000256" key="2">
    <source>
        <dbReference type="ARBA" id="ARBA00022801"/>
    </source>
</evidence>
<gene>
    <name evidence="10" type="ORF">ATC03_16890</name>
</gene>
<dbReference type="InterPro" id="IPR017853">
    <property type="entry name" value="GH"/>
</dbReference>
<feature type="active site" description="Proton donor" evidence="4">
    <location>
        <position position="167"/>
    </location>
</feature>
<feature type="domain" description="Beta-galactosidase galactose-binding" evidence="9">
    <location>
        <begin position="510"/>
        <end position="564"/>
    </location>
</feature>
<comment type="similarity">
    <text evidence="1 6">Belongs to the glycosyl hydrolase 35 family.</text>
</comment>
<feature type="active site" description="Nucleophile" evidence="4">
    <location>
        <position position="243"/>
    </location>
</feature>
<keyword evidence="2 5" id="KW-0378">Hydrolase</keyword>
<dbReference type="Pfam" id="PF21317">
    <property type="entry name" value="BetaGal_ABD_1"/>
    <property type="match status" value="1"/>
</dbReference>
<evidence type="ECO:0000256" key="1">
    <source>
        <dbReference type="ARBA" id="ARBA00009809"/>
    </source>
</evidence>
<dbReference type="SUPFAM" id="SSF51445">
    <property type="entry name" value="(Trans)glycosidases"/>
    <property type="match status" value="1"/>
</dbReference>
<feature type="domain" description="Glycoside hydrolase 35 catalytic" evidence="7">
    <location>
        <begin position="19"/>
        <end position="333"/>
    </location>
</feature>
<evidence type="ECO:0000256" key="3">
    <source>
        <dbReference type="ARBA" id="ARBA00023295"/>
    </source>
</evidence>
<evidence type="ECO:0000313" key="10">
    <source>
        <dbReference type="EMBL" id="ANJ28137.1"/>
    </source>
</evidence>
<evidence type="ECO:0000256" key="6">
    <source>
        <dbReference type="RuleBase" id="RU003679"/>
    </source>
</evidence>
<evidence type="ECO:0000256" key="4">
    <source>
        <dbReference type="PIRSR" id="PIRSR006336-1"/>
    </source>
</evidence>
<dbReference type="GO" id="GO:0005975">
    <property type="term" value="P:carbohydrate metabolic process"/>
    <property type="evidence" value="ECO:0007669"/>
    <property type="project" value="InterPro"/>
</dbReference>
<dbReference type="PANTHER" id="PTHR23421">
    <property type="entry name" value="BETA-GALACTOSIDASE RELATED"/>
    <property type="match status" value="1"/>
</dbReference>
<dbReference type="EC" id="3.2.1.23" evidence="5"/>
<dbReference type="Proteomes" id="UP000078437">
    <property type="component" value="Chromosome"/>
</dbReference>
<dbReference type="Pfam" id="PF21467">
    <property type="entry name" value="BetaGal_gal-bd"/>
    <property type="match status" value="1"/>
</dbReference>
<dbReference type="InterPro" id="IPR026283">
    <property type="entry name" value="B-gal_1-like"/>
</dbReference>
<evidence type="ECO:0000259" key="7">
    <source>
        <dbReference type="Pfam" id="PF01301"/>
    </source>
</evidence>
<dbReference type="InterPro" id="IPR019801">
    <property type="entry name" value="Glyco_hydro_35_CS"/>
</dbReference>
<reference evidence="10 11" key="1">
    <citation type="journal article" date="2016" name="Int. J. Syst. Evol. Microbiol.">
        <title>Agromyces aureus sp. nov., isolated from the rhizosphere of Salix caprea L. grown in a heavy-metal-contaminated soil.</title>
        <authorList>
            <person name="Corretto E."/>
            <person name="Antonielli L."/>
            <person name="Sessitsch A."/>
            <person name="Compant S."/>
            <person name="Gorfer M."/>
            <person name="Kuffner M."/>
            <person name="Brader G."/>
        </authorList>
    </citation>
    <scope>NUCLEOTIDE SEQUENCE [LARGE SCALE GENOMIC DNA]</scope>
    <source>
        <strain evidence="10 11">AR33</strain>
    </source>
</reference>
<dbReference type="SUPFAM" id="SSF49785">
    <property type="entry name" value="Galactose-binding domain-like"/>
    <property type="match status" value="1"/>
</dbReference>
<dbReference type="InterPro" id="IPR031330">
    <property type="entry name" value="Gly_Hdrlase_35_cat"/>
</dbReference>
<dbReference type="GO" id="GO:0004565">
    <property type="term" value="F:beta-galactosidase activity"/>
    <property type="evidence" value="ECO:0007669"/>
    <property type="project" value="UniProtKB-EC"/>
</dbReference>
<dbReference type="PRINTS" id="PR00742">
    <property type="entry name" value="GLHYDRLASE35"/>
</dbReference>
<proteinExistence type="inferred from homology"/>
<dbReference type="EMBL" id="CP013979">
    <property type="protein sequence ID" value="ANJ28137.1"/>
    <property type="molecule type" value="Genomic_DNA"/>
</dbReference>
<dbReference type="PROSITE" id="PS01182">
    <property type="entry name" value="GLYCOSYL_HYDROL_F35"/>
    <property type="match status" value="1"/>
</dbReference>
<keyword evidence="11" id="KW-1185">Reference proteome</keyword>
<dbReference type="Gene3D" id="2.60.120.260">
    <property type="entry name" value="Galactose-binding domain-like"/>
    <property type="match status" value="2"/>
</dbReference>
<dbReference type="InterPro" id="IPR048912">
    <property type="entry name" value="BetaGal1-like_ABD1"/>
</dbReference>
<dbReference type="RefSeq" id="WP_067879660.1">
    <property type="nucleotide sequence ID" value="NZ_CP013979.1"/>
</dbReference>
<dbReference type="InterPro" id="IPR008979">
    <property type="entry name" value="Galactose-bd-like_sf"/>
</dbReference>
<accession>A0A191WIU6</accession>
<dbReference type="PIRSF" id="PIRSF006336">
    <property type="entry name" value="B-gal"/>
    <property type="match status" value="1"/>
</dbReference>
<dbReference type="OrthoDB" id="9813184at2"/>
<dbReference type="InterPro" id="IPR001944">
    <property type="entry name" value="Glycoside_Hdrlase_35"/>
</dbReference>
<comment type="catalytic activity">
    <reaction evidence="5">
        <text>Hydrolysis of terminal non-reducing beta-D-galactose residues in beta-D-galactosides.</text>
        <dbReference type="EC" id="3.2.1.23"/>
    </reaction>
</comment>
<evidence type="ECO:0000259" key="8">
    <source>
        <dbReference type="Pfam" id="PF21317"/>
    </source>
</evidence>
<keyword evidence="3 5" id="KW-0326">Glycosidase</keyword>
<dbReference type="Gene3D" id="3.20.20.80">
    <property type="entry name" value="Glycosidases"/>
    <property type="match status" value="1"/>
</dbReference>
<protein>
    <recommendedName>
        <fullName evidence="5">Beta-galactosidase</fullName>
        <ecNumber evidence="5">3.2.1.23</ecNumber>
    </recommendedName>
</protein>
<evidence type="ECO:0000259" key="9">
    <source>
        <dbReference type="Pfam" id="PF21467"/>
    </source>
</evidence>
<dbReference type="Pfam" id="PF01301">
    <property type="entry name" value="Glyco_hydro_35"/>
    <property type="match status" value="1"/>
</dbReference>
<sequence length="592" mass="64843">MSGAPSTRPAAFAIGEHDFLLHGWPHRILSGAIHYFRVHPGDWRDRIRAARSMGLNTIETYVAWNEHAPTRGEFDLSGRLDLGGFLDAVAAEGMHAIVRPGPYICAEFDNGGLPAWLTRDPQVRQLRRADPAYLEAVAEYLEQLAPVLVPRQIDAGGPIILVQVENEYGAYGDDHEYLRRLAACIRETGITVPLTTIDQPTDAMLEAGGLPELHRTGSFGSNVASRLETLRRHQPTGPLMCAEFWDGWFDSWGTHHHTTSAQDAARELDELLAAGASVNIYMFHGGTNFGLTNGANHKGRYVPIATSYDYDAPLDEAGHPTEKYFAFRDVISKYVPVPDDSPLPPRPAPAPAFEVELGERGPLPRRVFGPEFTSDQVPTFDEIEHDRGFGLYRAELAGEASRPAVLEIGEVRDRAWVRLDGTMIGTLARDSHERTLMLPSARGTLEVLVEDQGRVNYGPRIGEQKGLIGPVAVAGDPITGWSLQPLALDAVADLDLTVVDPASVQGDVARGVFELPEPTALFLDTREWGKGLAWVNGFLLGRYWRRGPQQTLFVPAGVTRAGMNAVTVLEFEVPGATHARFVQGPDLGPLEE</sequence>
<dbReference type="STRING" id="453304.ATC03_16890"/>
<dbReference type="InterPro" id="IPR048913">
    <property type="entry name" value="BetaGal_gal-bd"/>
</dbReference>
<evidence type="ECO:0000256" key="5">
    <source>
        <dbReference type="RuleBase" id="RU000675"/>
    </source>
</evidence>
<name>A0A191WIU6_9MICO</name>
<feature type="domain" description="Beta-galactosidase 1-like first all-beta" evidence="8">
    <location>
        <begin position="379"/>
        <end position="486"/>
    </location>
</feature>
<reference evidence="11" key="2">
    <citation type="submission" date="2016-01" db="EMBL/GenBank/DDBJ databases">
        <title>Complete genome sequence of Agromyces aureus AR33T and comparison with related organisms.</title>
        <authorList>
            <person name="Corretto E."/>
            <person name="Antonielli L."/>
            <person name="Sessitsch A."/>
            <person name="Brader G."/>
        </authorList>
    </citation>
    <scope>NUCLEOTIDE SEQUENCE [LARGE SCALE GENOMIC DNA]</scope>
    <source>
        <strain evidence="11">AR33</strain>
    </source>
</reference>